<feature type="transmembrane region" description="Helical" evidence="1">
    <location>
        <begin position="47"/>
        <end position="67"/>
    </location>
</feature>
<dbReference type="STRING" id="1802164.A3H51_01030"/>
<dbReference type="EMBL" id="MHOJ01000003">
    <property type="protein sequence ID" value="OGZ63052.1"/>
    <property type="molecule type" value="Genomic_DNA"/>
</dbReference>
<evidence type="ECO:0000313" key="3">
    <source>
        <dbReference type="Proteomes" id="UP000178509"/>
    </source>
</evidence>
<reference evidence="2 3" key="1">
    <citation type="journal article" date="2016" name="Nat. Commun.">
        <title>Thousands of microbial genomes shed light on interconnected biogeochemical processes in an aquifer system.</title>
        <authorList>
            <person name="Anantharaman K."/>
            <person name="Brown C.T."/>
            <person name="Hug L.A."/>
            <person name="Sharon I."/>
            <person name="Castelle C.J."/>
            <person name="Probst A.J."/>
            <person name="Thomas B.C."/>
            <person name="Singh A."/>
            <person name="Wilkins M.J."/>
            <person name="Karaoz U."/>
            <person name="Brodie E.L."/>
            <person name="Williams K.H."/>
            <person name="Hubbard S.S."/>
            <person name="Banfield J.F."/>
        </authorList>
    </citation>
    <scope>NUCLEOTIDE SEQUENCE [LARGE SCALE GENOMIC DNA]</scope>
</reference>
<dbReference type="AlphaFoldDB" id="A0A1G2HKP6"/>
<proteinExistence type="predicted"/>
<keyword evidence="1" id="KW-0472">Membrane</keyword>
<feature type="transmembrane region" description="Helical" evidence="1">
    <location>
        <begin position="21"/>
        <end position="41"/>
    </location>
</feature>
<gene>
    <name evidence="2" type="ORF">A3H51_01030</name>
</gene>
<evidence type="ECO:0000313" key="2">
    <source>
        <dbReference type="EMBL" id="OGZ63052.1"/>
    </source>
</evidence>
<sequence>MRAEQNKEVEKTGLADNNFLWVFWALFLDGLTLASAGIGLIPFVGWVLAPVGYVFVGIIGIATFRGYVKKRTKNMPMIIRKRQKRKVWKAAFGGVAYPWILLVRPIKKKT</sequence>
<evidence type="ECO:0000256" key="1">
    <source>
        <dbReference type="SAM" id="Phobius"/>
    </source>
</evidence>
<accession>A0A1G2HKP6</accession>
<name>A0A1G2HKP6_9BACT</name>
<keyword evidence="1" id="KW-0812">Transmembrane</keyword>
<feature type="transmembrane region" description="Helical" evidence="1">
    <location>
        <begin position="87"/>
        <end position="106"/>
    </location>
</feature>
<dbReference type="Proteomes" id="UP000178509">
    <property type="component" value="Unassembled WGS sequence"/>
</dbReference>
<keyword evidence="1" id="KW-1133">Transmembrane helix</keyword>
<comment type="caution">
    <text evidence="2">The sequence shown here is derived from an EMBL/GenBank/DDBJ whole genome shotgun (WGS) entry which is preliminary data.</text>
</comment>
<protein>
    <submittedName>
        <fullName evidence="2">Uncharacterized protein</fullName>
    </submittedName>
</protein>
<organism evidence="2 3">
    <name type="scientific">Candidatus Spechtbacteria bacterium RIFCSPLOWO2_02_FULL_38_8</name>
    <dbReference type="NCBI Taxonomy" id="1802164"/>
    <lineage>
        <taxon>Bacteria</taxon>
        <taxon>Candidatus Spechtiibacteriota</taxon>
    </lineage>
</organism>